<evidence type="ECO:0000256" key="2">
    <source>
        <dbReference type="ARBA" id="ARBA00008479"/>
    </source>
</evidence>
<protein>
    <recommendedName>
        <fullName evidence="3">Nucleolar protein 16</fullName>
    </recommendedName>
</protein>
<dbReference type="InterPro" id="IPR019002">
    <property type="entry name" value="Ribosome_biogenesis_Nop16"/>
</dbReference>
<dbReference type="PANTHER" id="PTHR13243:SF1">
    <property type="entry name" value="NUCLEOLAR PROTEIN 16"/>
    <property type="match status" value="1"/>
</dbReference>
<evidence type="ECO:0000256" key="1">
    <source>
        <dbReference type="ARBA" id="ARBA00004604"/>
    </source>
</evidence>
<sequence>MEVESTGQEGRKKIVRKPYVLNEMEYEASLPEKKSNTLSRDLIDYVRYMIQNHGENYKVSIGCPGARGACSSSLLAPLWSRSRQTSPLGSCCVGS</sequence>
<dbReference type="Ensembl" id="ENSAZOT00000015761.1">
    <property type="protein sequence ID" value="ENSAZOP00000014669.1"/>
    <property type="gene ID" value="ENSAZOG00000009486.1"/>
</dbReference>
<evidence type="ECO:0000313" key="6">
    <source>
        <dbReference type="Proteomes" id="UP000694549"/>
    </source>
</evidence>
<proteinExistence type="inferred from homology"/>
<dbReference type="Proteomes" id="UP000694549">
    <property type="component" value="Unplaced"/>
</dbReference>
<dbReference type="AlphaFoldDB" id="A0A8B9UUC9"/>
<evidence type="ECO:0000313" key="5">
    <source>
        <dbReference type="Ensembl" id="ENSAZOP00000014669.1"/>
    </source>
</evidence>
<keyword evidence="4" id="KW-0539">Nucleus</keyword>
<dbReference type="GO" id="GO:0042273">
    <property type="term" value="P:ribosomal large subunit biogenesis"/>
    <property type="evidence" value="ECO:0007669"/>
    <property type="project" value="TreeGrafter"/>
</dbReference>
<dbReference type="PANTHER" id="PTHR13243">
    <property type="entry name" value="HSPC111 PROTEIN-RELATED"/>
    <property type="match status" value="1"/>
</dbReference>
<comment type="subcellular location">
    <subcellularLocation>
        <location evidence="1">Nucleus</location>
        <location evidence="1">Nucleolus</location>
    </subcellularLocation>
</comment>
<evidence type="ECO:0000256" key="3">
    <source>
        <dbReference type="ARBA" id="ARBA00015522"/>
    </source>
</evidence>
<dbReference type="GO" id="GO:0005730">
    <property type="term" value="C:nucleolus"/>
    <property type="evidence" value="ECO:0007669"/>
    <property type="project" value="UniProtKB-SubCell"/>
</dbReference>
<comment type="similarity">
    <text evidence="2">Belongs to the NOP16 family.</text>
</comment>
<organism evidence="5 6">
    <name type="scientific">Anas zonorhyncha</name>
    <name type="common">Eastern spot-billed duck</name>
    <dbReference type="NCBI Taxonomy" id="75864"/>
    <lineage>
        <taxon>Eukaryota</taxon>
        <taxon>Metazoa</taxon>
        <taxon>Chordata</taxon>
        <taxon>Craniata</taxon>
        <taxon>Vertebrata</taxon>
        <taxon>Euteleostomi</taxon>
        <taxon>Archelosauria</taxon>
        <taxon>Archosauria</taxon>
        <taxon>Dinosauria</taxon>
        <taxon>Saurischia</taxon>
        <taxon>Theropoda</taxon>
        <taxon>Coelurosauria</taxon>
        <taxon>Aves</taxon>
        <taxon>Neognathae</taxon>
        <taxon>Galloanserae</taxon>
        <taxon>Anseriformes</taxon>
        <taxon>Anatidae</taxon>
        <taxon>Anatinae</taxon>
        <taxon>Anas</taxon>
    </lineage>
</organism>
<accession>A0A8B9UUC9</accession>
<name>A0A8B9UUC9_9AVES</name>
<reference evidence="5" key="2">
    <citation type="submission" date="2025-09" db="UniProtKB">
        <authorList>
            <consortium name="Ensembl"/>
        </authorList>
    </citation>
    <scope>IDENTIFICATION</scope>
</reference>
<keyword evidence="6" id="KW-1185">Reference proteome</keyword>
<reference evidence="5" key="1">
    <citation type="submission" date="2025-08" db="UniProtKB">
        <authorList>
            <consortium name="Ensembl"/>
        </authorList>
    </citation>
    <scope>IDENTIFICATION</scope>
</reference>
<evidence type="ECO:0000256" key="4">
    <source>
        <dbReference type="ARBA" id="ARBA00023242"/>
    </source>
</evidence>